<name>A0A1C9JBD1_9CHLO</name>
<keyword evidence="2" id="KW-0934">Plastid</keyword>
<feature type="transmembrane region" description="Helical" evidence="1">
    <location>
        <begin position="48"/>
        <end position="65"/>
    </location>
</feature>
<accession>A0A1C9JBD1</accession>
<reference evidence="2" key="2">
    <citation type="submission" date="2016-08" db="EMBL/GenBank/DDBJ databases">
        <authorList>
            <person name="Seilhamer J.J."/>
        </authorList>
    </citation>
    <scope>NUCLEOTIDE SEQUENCE</scope>
</reference>
<sequence>MLLIFHQRFILAFLTLFILLPQTPKENSLLAEFYESGLFSNYLEASTILKIVTFSTIFLFFLIVIL</sequence>
<dbReference type="AlphaFoldDB" id="A0A1C9JBD1"/>
<dbReference type="GeneID" id="29288617"/>
<keyword evidence="1" id="KW-1133">Transmembrane helix</keyword>
<organism evidence="2">
    <name type="scientific">Derbesia sp. WEST4838</name>
    <dbReference type="NCBI Taxonomy" id="1847751"/>
    <lineage>
        <taxon>Eukaryota</taxon>
        <taxon>Viridiplantae</taxon>
        <taxon>Chlorophyta</taxon>
        <taxon>core chlorophytes</taxon>
        <taxon>Ulvophyceae</taxon>
        <taxon>TCBD clade</taxon>
        <taxon>Bryopsidales</taxon>
        <taxon>Bryopsidineae</taxon>
        <taxon>Derbesiaceae</taxon>
        <taxon>Derbesia</taxon>
    </lineage>
</organism>
<dbReference type="RefSeq" id="YP_009306244.1">
    <property type="nucleotide sequence ID" value="NC_031367.1"/>
</dbReference>
<keyword evidence="1" id="KW-0812">Transmembrane</keyword>
<reference evidence="2" key="1">
    <citation type="journal article" date="2016" name="Genome Biol. Evol.">
        <title>Evolutionary Dynamics of Chloroplast Genomes in Low Light: A Case Study of the Endolithic Green Alga Ostreobium quekettii.</title>
        <authorList>
            <person name="R Marcelino V."/>
            <person name="Cremen M.C."/>
            <person name="Jackson C.J."/>
            <person name="Larkum A.A."/>
            <person name="Verbruggen H."/>
        </authorList>
    </citation>
    <scope>NUCLEOTIDE SEQUENCE</scope>
</reference>
<keyword evidence="1" id="KW-0472">Membrane</keyword>
<keyword evidence="2" id="KW-0150">Chloroplast</keyword>
<protein>
    <submittedName>
        <fullName evidence="2">Uncharacterized protein</fullName>
    </submittedName>
</protein>
<evidence type="ECO:0000256" key="1">
    <source>
        <dbReference type="SAM" id="Phobius"/>
    </source>
</evidence>
<proteinExistence type="predicted"/>
<evidence type="ECO:0000313" key="2">
    <source>
        <dbReference type="EMBL" id="AOP19148.1"/>
    </source>
</evidence>
<gene>
    <name evidence="2" type="primary">ycf47</name>
</gene>
<geneLocation type="chloroplast" evidence="2"/>
<dbReference type="EMBL" id="KX808497">
    <property type="protein sequence ID" value="AOP19148.1"/>
    <property type="molecule type" value="Genomic_DNA"/>
</dbReference>